<organism evidence="2 3">
    <name type="scientific">Methanobacterium bryantii</name>
    <dbReference type="NCBI Taxonomy" id="2161"/>
    <lineage>
        <taxon>Archaea</taxon>
        <taxon>Methanobacteriati</taxon>
        <taxon>Methanobacteriota</taxon>
        <taxon>Methanomada group</taxon>
        <taxon>Methanobacteria</taxon>
        <taxon>Methanobacteriales</taxon>
        <taxon>Methanobacteriaceae</taxon>
        <taxon>Methanobacterium</taxon>
    </lineage>
</organism>
<comment type="caution">
    <text evidence="2">The sequence shown here is derived from an EMBL/GenBank/DDBJ whole genome shotgun (WGS) entry which is preliminary data.</text>
</comment>
<dbReference type="Proteomes" id="UP000217784">
    <property type="component" value="Unassembled WGS sequence"/>
</dbReference>
<reference evidence="2 3" key="1">
    <citation type="journal article" date="2017" name="BMC Genomics">
        <title>Genomic analysis of methanogenic archaea reveals a shift towards energy conservation.</title>
        <authorList>
            <person name="Gilmore S.P."/>
            <person name="Henske J.K."/>
            <person name="Sexton J.A."/>
            <person name="Solomon K.V."/>
            <person name="Seppala S."/>
            <person name="Yoo J.I."/>
            <person name="Huyett L.M."/>
            <person name="Pressman A."/>
            <person name="Cogan J.Z."/>
            <person name="Kivenson V."/>
            <person name="Peng X."/>
            <person name="Tan Y."/>
            <person name="Valentine D.L."/>
            <person name="O'Malley M.A."/>
        </authorList>
    </citation>
    <scope>NUCLEOTIDE SEQUENCE [LARGE SCALE GENOMIC DNA]</scope>
    <source>
        <strain evidence="2 3">M.o.H.</strain>
    </source>
</reference>
<keyword evidence="1" id="KW-0472">Membrane</keyword>
<keyword evidence="3" id="KW-1185">Reference proteome</keyword>
<evidence type="ECO:0000313" key="3">
    <source>
        <dbReference type="Proteomes" id="UP000217784"/>
    </source>
</evidence>
<evidence type="ECO:0000313" key="2">
    <source>
        <dbReference type="EMBL" id="PAV03943.1"/>
    </source>
</evidence>
<accession>A0A2A2H3S0</accession>
<dbReference type="OrthoDB" id="70331at2157"/>
<feature type="transmembrane region" description="Helical" evidence="1">
    <location>
        <begin position="92"/>
        <end position="110"/>
    </location>
</feature>
<feature type="transmembrane region" description="Helical" evidence="1">
    <location>
        <begin position="9"/>
        <end position="25"/>
    </location>
</feature>
<dbReference type="EMBL" id="LMVM01000033">
    <property type="protein sequence ID" value="PAV03943.1"/>
    <property type="molecule type" value="Genomic_DNA"/>
</dbReference>
<sequence>MNKLFQKDIIFVILLALIPLILTLIKGSGKYIEVVIPFVVLMFFLPGYAIFRAAYPKKTGYAAKIVVGIVLSIVILALLTSTTNPNKIHMKSLIQTLAEITLFFAVVAYIREFSGFKNKENRYITCKSCGGYYKLKEDESLDDFGACRCGGELKYAPKYFKPEK</sequence>
<proteinExistence type="predicted"/>
<keyword evidence="1" id="KW-1133">Transmembrane helix</keyword>
<evidence type="ECO:0000256" key="1">
    <source>
        <dbReference type="SAM" id="Phobius"/>
    </source>
</evidence>
<feature type="transmembrane region" description="Helical" evidence="1">
    <location>
        <begin position="61"/>
        <end position="80"/>
    </location>
</feature>
<dbReference type="RefSeq" id="WP_069584086.1">
    <property type="nucleotide sequence ID" value="NZ_LMVM01000033.1"/>
</dbReference>
<gene>
    <name evidence="2" type="ORF">ASJ80_02700</name>
</gene>
<name>A0A2A2H3S0_METBR</name>
<keyword evidence="1" id="KW-0812">Transmembrane</keyword>
<protein>
    <submittedName>
        <fullName evidence="2">Uncharacterized protein</fullName>
    </submittedName>
</protein>
<feature type="transmembrane region" description="Helical" evidence="1">
    <location>
        <begin position="31"/>
        <end position="49"/>
    </location>
</feature>
<dbReference type="AlphaFoldDB" id="A0A2A2H3S0"/>